<dbReference type="eggNOG" id="COG2226">
    <property type="taxonomic scope" value="Bacteria"/>
</dbReference>
<dbReference type="CDD" id="cd02440">
    <property type="entry name" value="AdoMet_MTases"/>
    <property type="match status" value="1"/>
</dbReference>
<evidence type="ECO:0000313" key="2">
    <source>
        <dbReference type="EMBL" id="ADU97019.1"/>
    </source>
</evidence>
<sequence length="226" mass="25200">MGSNPFNGGAFEYDAFYSTPFGRKLLRLEGRLLEELLKPYRAGPLLEVGCGTGAWMEFLKGKGFTPVVGVDISLQMVKVARSKGLEVVVGNATDLPFKNRSFKASYFVTSLEFIENPLKALSEAIRVTEKALLIGFLNRHSLLNLKRRLKALLGLKTVYRHARFFTLKEVKELVAKAAALCGTRVTFEKSLSTLNFTFGNFAVEPLERLSERLPTGAFKAALFRLR</sequence>
<keyword evidence="2" id="KW-0808">Transferase</keyword>
<dbReference type="STRING" id="648996.Theam_1052"/>
<gene>
    <name evidence="2" type="ordered locus">Theam_1052</name>
</gene>
<name>E8T2C4_THEA1</name>
<dbReference type="EMBL" id="CP002444">
    <property type="protein sequence ID" value="ADU97019.1"/>
    <property type="molecule type" value="Genomic_DNA"/>
</dbReference>
<keyword evidence="2" id="KW-0489">Methyltransferase</keyword>
<dbReference type="PANTHER" id="PTHR43591:SF110">
    <property type="entry name" value="RHODANESE DOMAIN-CONTAINING PROTEIN"/>
    <property type="match status" value="1"/>
</dbReference>
<dbReference type="GO" id="GO:0008757">
    <property type="term" value="F:S-adenosylmethionine-dependent methyltransferase activity"/>
    <property type="evidence" value="ECO:0007669"/>
    <property type="project" value="InterPro"/>
</dbReference>
<dbReference type="HOGENOM" id="CLU_037990_14_0_0"/>
<accession>E8T2C4</accession>
<evidence type="ECO:0000313" key="3">
    <source>
        <dbReference type="Proteomes" id="UP000006362"/>
    </source>
</evidence>
<dbReference type="PANTHER" id="PTHR43591">
    <property type="entry name" value="METHYLTRANSFERASE"/>
    <property type="match status" value="1"/>
</dbReference>
<feature type="domain" description="Methyltransferase type 11" evidence="1">
    <location>
        <begin position="46"/>
        <end position="129"/>
    </location>
</feature>
<dbReference type="SUPFAM" id="SSF53335">
    <property type="entry name" value="S-adenosyl-L-methionine-dependent methyltransferases"/>
    <property type="match status" value="1"/>
</dbReference>
<dbReference type="RefSeq" id="WP_013537805.1">
    <property type="nucleotide sequence ID" value="NC_014926.1"/>
</dbReference>
<proteinExistence type="predicted"/>
<reference evidence="2" key="1">
    <citation type="submission" date="2011-01" db="EMBL/GenBank/DDBJ databases">
        <title>Complete sequence of chromosome of Thermovibrio ammonificans HB-1.</title>
        <authorList>
            <consortium name="US DOE Joint Genome Institute"/>
            <person name="Lucas S."/>
            <person name="Copeland A."/>
            <person name="Lapidus A."/>
            <person name="Cheng J.-F."/>
            <person name="Goodwin L."/>
            <person name="Pitluck S."/>
            <person name="Davenport K."/>
            <person name="Detter J.C."/>
            <person name="Han C."/>
            <person name="Tapia R."/>
            <person name="Land M."/>
            <person name="Hauser L."/>
            <person name="Kyrpides N."/>
            <person name="Ivanova N."/>
            <person name="Ovchinnikova G."/>
            <person name="Vetriani C."/>
            <person name="Woyke T."/>
        </authorList>
    </citation>
    <scope>NUCLEOTIDE SEQUENCE [LARGE SCALE GENOMIC DNA]</scope>
    <source>
        <strain evidence="2">HB-1</strain>
    </source>
</reference>
<dbReference type="AlphaFoldDB" id="E8T2C4"/>
<keyword evidence="3" id="KW-1185">Reference proteome</keyword>
<dbReference type="Gene3D" id="3.40.50.150">
    <property type="entry name" value="Vaccinia Virus protein VP39"/>
    <property type="match status" value="1"/>
</dbReference>
<organism evidence="2 3">
    <name type="scientific">Thermovibrio ammonificans (strain DSM 15698 / JCM 12110 / HB-1)</name>
    <dbReference type="NCBI Taxonomy" id="648996"/>
    <lineage>
        <taxon>Bacteria</taxon>
        <taxon>Pseudomonadati</taxon>
        <taxon>Aquificota</taxon>
        <taxon>Aquificia</taxon>
        <taxon>Desulfurobacteriales</taxon>
        <taxon>Desulfurobacteriaceae</taxon>
        <taxon>Thermovibrio</taxon>
    </lineage>
</organism>
<dbReference type="Proteomes" id="UP000006362">
    <property type="component" value="Chromosome"/>
</dbReference>
<dbReference type="Pfam" id="PF08241">
    <property type="entry name" value="Methyltransf_11"/>
    <property type="match status" value="1"/>
</dbReference>
<dbReference type="InterPro" id="IPR013216">
    <property type="entry name" value="Methyltransf_11"/>
</dbReference>
<evidence type="ECO:0000259" key="1">
    <source>
        <dbReference type="Pfam" id="PF08241"/>
    </source>
</evidence>
<dbReference type="KEGG" id="tam:Theam_1052"/>
<dbReference type="GO" id="GO:0032259">
    <property type="term" value="P:methylation"/>
    <property type="evidence" value="ECO:0007669"/>
    <property type="project" value="UniProtKB-KW"/>
</dbReference>
<protein>
    <submittedName>
        <fullName evidence="2">Methyltransferase type 11</fullName>
    </submittedName>
</protein>
<dbReference type="OrthoDB" id="9808140at2"/>
<dbReference type="InterPro" id="IPR029063">
    <property type="entry name" value="SAM-dependent_MTases_sf"/>
</dbReference>